<reference evidence="8 9" key="1">
    <citation type="journal article" date="2019" name="Appl. Microbiol. Biotechnol.">
        <title>Genome sequence of Isaria javanica and comparative genome analysis insights into family S53 peptidase evolution in fungal entomopathogens.</title>
        <authorList>
            <person name="Lin R."/>
            <person name="Zhang X."/>
            <person name="Xin B."/>
            <person name="Zou M."/>
            <person name="Gao Y."/>
            <person name="Qin F."/>
            <person name="Hu Q."/>
            <person name="Xie B."/>
            <person name="Cheng X."/>
        </authorList>
    </citation>
    <scope>NUCLEOTIDE SEQUENCE [LARGE SCALE GENOMIC DNA]</scope>
    <source>
        <strain evidence="8 9">IJ1G</strain>
    </source>
</reference>
<dbReference type="PROSITE" id="PS50048">
    <property type="entry name" value="ZN2_CY6_FUNGAL_2"/>
    <property type="match status" value="1"/>
</dbReference>
<feature type="domain" description="Zn(2)-C6 fungal-type" evidence="7">
    <location>
        <begin position="24"/>
        <end position="52"/>
    </location>
</feature>
<evidence type="ECO:0000313" key="9">
    <source>
        <dbReference type="Proteomes" id="UP000315783"/>
    </source>
</evidence>
<comment type="caution">
    <text evidence="8">The sequence shown here is derived from an EMBL/GenBank/DDBJ whole genome shotgun (WGS) entry which is preliminary data.</text>
</comment>
<evidence type="ECO:0000256" key="3">
    <source>
        <dbReference type="ARBA" id="ARBA00023015"/>
    </source>
</evidence>
<keyword evidence="6" id="KW-0539">Nucleus</keyword>
<dbReference type="InterPro" id="IPR036864">
    <property type="entry name" value="Zn2-C6_fun-type_DNA-bd_sf"/>
</dbReference>
<dbReference type="EMBL" id="SPUK01000004">
    <property type="protein sequence ID" value="TQV97689.1"/>
    <property type="molecule type" value="Genomic_DNA"/>
</dbReference>
<sequence>MESDQKNPATSRRTRKWATKTRTGCITCRRRRIKCDEGAPYCKRCITTGRDCEGYSHGAAAAAAAGTSNGDGVASMLAVYHEPVPSDAPAGIDASHAERGAFAMLRGECVRRMAGLFSESFWTVDVMRATQVYPAIWHAGLAMAAMHRATCITAQTAQARASRQRNEAFALTQFNAAVLSVLELTRKPVLSDADKETILLASTLFTGLCCLQENYEQASAHAMGGNRLYWRWEYWKGTGGSEDDGSDNDDDADLTCTTENYRVDNQGSRRAGCVLTTKSLTAVFTHFEMQFCSRFRTIDVPEWRWRDKAHKCSTAPFASATDAYTELQPLLTGFCHMGRYLSIPRTSAELESANRSIVAYVGELLAWQTKFEDLLARRDSASLTTAASEEEEHHIICLRLLWMTLETCLTRSEESGEMVWDERTPDLERATAFAEEHFAPRCRPGAPRPFTFSFAMSAAEVLTFAGTNCRDGGIRRRLIALLHGWRERDGMMDARLLALIVHSVMVLEENATTGMQAAYEGCTCVPGTFICKDHRVCLIDTQFLGERSATIVLTTAGMFKTDMPPYETSVSW</sequence>
<dbReference type="PANTHER" id="PTHR36206">
    <property type="entry name" value="ASPERCRYPTIN BIOSYNTHESIS CLUSTER-SPECIFIC TRANSCRIPTION REGULATOR ATNN-RELATED"/>
    <property type="match status" value="1"/>
</dbReference>
<name>A0A545V7J0_9HYPO</name>
<protein>
    <submittedName>
        <fullName evidence="8">Dynamin GTPase</fullName>
    </submittedName>
</protein>
<keyword evidence="1" id="KW-0479">Metal-binding</keyword>
<dbReference type="GO" id="GO:0008270">
    <property type="term" value="F:zinc ion binding"/>
    <property type="evidence" value="ECO:0007669"/>
    <property type="project" value="InterPro"/>
</dbReference>
<evidence type="ECO:0000256" key="4">
    <source>
        <dbReference type="ARBA" id="ARBA00023125"/>
    </source>
</evidence>
<dbReference type="GO" id="GO:0000981">
    <property type="term" value="F:DNA-binding transcription factor activity, RNA polymerase II-specific"/>
    <property type="evidence" value="ECO:0007669"/>
    <property type="project" value="InterPro"/>
</dbReference>
<dbReference type="InterPro" id="IPR052360">
    <property type="entry name" value="Transcr_Regulatory_Proteins"/>
</dbReference>
<evidence type="ECO:0000256" key="1">
    <source>
        <dbReference type="ARBA" id="ARBA00022723"/>
    </source>
</evidence>
<evidence type="ECO:0000256" key="5">
    <source>
        <dbReference type="ARBA" id="ARBA00023163"/>
    </source>
</evidence>
<dbReference type="PANTHER" id="PTHR36206:SF13">
    <property type="entry name" value="TRANSCRIPTIONAL REGULATORY PROTEIN MOC3"/>
    <property type="match status" value="1"/>
</dbReference>
<gene>
    <name evidence="8" type="ORF">IF1G_03432</name>
</gene>
<dbReference type="Gene3D" id="4.10.240.10">
    <property type="entry name" value="Zn(2)-C6 fungal-type DNA-binding domain"/>
    <property type="match status" value="1"/>
</dbReference>
<dbReference type="SMART" id="SM00066">
    <property type="entry name" value="GAL4"/>
    <property type="match status" value="1"/>
</dbReference>
<keyword evidence="5" id="KW-0804">Transcription</keyword>
<dbReference type="PROSITE" id="PS00463">
    <property type="entry name" value="ZN2_CY6_FUNGAL_1"/>
    <property type="match status" value="1"/>
</dbReference>
<proteinExistence type="predicted"/>
<evidence type="ECO:0000256" key="2">
    <source>
        <dbReference type="ARBA" id="ARBA00022833"/>
    </source>
</evidence>
<dbReference type="GO" id="GO:0003677">
    <property type="term" value="F:DNA binding"/>
    <property type="evidence" value="ECO:0007669"/>
    <property type="project" value="UniProtKB-KW"/>
</dbReference>
<keyword evidence="4" id="KW-0238">DNA-binding</keyword>
<organism evidence="8 9">
    <name type="scientific">Cordyceps javanica</name>
    <dbReference type="NCBI Taxonomy" id="43265"/>
    <lineage>
        <taxon>Eukaryota</taxon>
        <taxon>Fungi</taxon>
        <taxon>Dikarya</taxon>
        <taxon>Ascomycota</taxon>
        <taxon>Pezizomycotina</taxon>
        <taxon>Sordariomycetes</taxon>
        <taxon>Hypocreomycetidae</taxon>
        <taxon>Hypocreales</taxon>
        <taxon>Cordycipitaceae</taxon>
        <taxon>Cordyceps</taxon>
    </lineage>
</organism>
<dbReference type="Proteomes" id="UP000315783">
    <property type="component" value="Unassembled WGS sequence"/>
</dbReference>
<keyword evidence="9" id="KW-1185">Reference proteome</keyword>
<evidence type="ECO:0000259" key="7">
    <source>
        <dbReference type="PROSITE" id="PS50048"/>
    </source>
</evidence>
<dbReference type="InterPro" id="IPR001138">
    <property type="entry name" value="Zn2Cys6_DnaBD"/>
</dbReference>
<accession>A0A545V7J0</accession>
<dbReference type="Pfam" id="PF00172">
    <property type="entry name" value="Zn_clus"/>
    <property type="match status" value="1"/>
</dbReference>
<dbReference type="SUPFAM" id="SSF57701">
    <property type="entry name" value="Zn2/Cys6 DNA-binding domain"/>
    <property type="match status" value="1"/>
</dbReference>
<evidence type="ECO:0000313" key="8">
    <source>
        <dbReference type="EMBL" id="TQV97689.1"/>
    </source>
</evidence>
<keyword evidence="3" id="KW-0805">Transcription regulation</keyword>
<evidence type="ECO:0000256" key="6">
    <source>
        <dbReference type="ARBA" id="ARBA00023242"/>
    </source>
</evidence>
<dbReference type="OrthoDB" id="3145928at2759"/>
<dbReference type="AlphaFoldDB" id="A0A545V7J0"/>
<keyword evidence="2" id="KW-0862">Zinc</keyword>
<dbReference type="CDD" id="cd00067">
    <property type="entry name" value="GAL4"/>
    <property type="match status" value="1"/>
</dbReference>